<dbReference type="FunFam" id="3.30.390.30:FF:000001">
    <property type="entry name" value="Dihydrolipoyl dehydrogenase"/>
    <property type="match status" value="1"/>
</dbReference>
<feature type="binding site" evidence="6">
    <location>
        <begin position="322"/>
        <end position="325"/>
    </location>
    <ligand>
        <name>FAD</name>
        <dbReference type="ChEBI" id="CHEBI:57692"/>
    </ligand>
</feature>
<dbReference type="InterPro" id="IPR036188">
    <property type="entry name" value="FAD/NAD-bd_sf"/>
</dbReference>
<dbReference type="Gene3D" id="3.50.50.60">
    <property type="entry name" value="FAD/NAD(P)-binding domain"/>
    <property type="match status" value="2"/>
</dbReference>
<organism evidence="10 11">
    <name type="scientific">Massilia psychrophila</name>
    <dbReference type="NCBI Taxonomy" id="1603353"/>
    <lineage>
        <taxon>Bacteria</taxon>
        <taxon>Pseudomonadati</taxon>
        <taxon>Pseudomonadota</taxon>
        <taxon>Betaproteobacteria</taxon>
        <taxon>Burkholderiales</taxon>
        <taxon>Oxalobacteraceae</taxon>
        <taxon>Telluria group</taxon>
        <taxon>Massilia</taxon>
    </lineage>
</organism>
<feature type="binding site" evidence="6">
    <location>
        <position position="275"/>
    </location>
    <ligand>
        <name>NAD(+)</name>
        <dbReference type="ChEBI" id="CHEBI:57540"/>
    </ligand>
</feature>
<sequence>MPNTINHYDIVIIGAGQAGEPLSKSLAKAGRKVALIESTHLGGSCVNYGCTPTKAVIASARVAHMARRASEYGITVQGVKPDFKAVLARAKRIVEQSKQFLDESFTQLRNPLLIRGYARLNGRDGENFQISVGKEVLICKQVVLDTGTRTQIPPIDGLDGINYITAETWLEHEQLPSHLLIVGAGAIGLEMAQFYRRMGAAVTVIGSGPQVAEHEDADVADAIRHALETEGIQFMLNAKASKVATQTNGILVTVTDENTNDVRRVEASHVFIATGRKPNTDDLGLDTIGLETTKKGTLDVDMRLRTSVPGIWAVGDIRGGPMFTHTSWDDFRIVESQLLGDGSRTTDRVVPYAIFTDPELGRVGMTESDARAAGKSVEVARFEMKHNGKAREIGETEGFIKVVVDSDTQQLLGAAVFSAEAAELIHIYVVLMNAKAPYTVLENAIQIHPTLAEAVQSAVATLKPA</sequence>
<keyword evidence="6" id="KW-0520">NAD</keyword>
<proteinExistence type="inferred from homology"/>
<dbReference type="PRINTS" id="PR00368">
    <property type="entry name" value="FADPNR"/>
</dbReference>
<evidence type="ECO:0000256" key="2">
    <source>
        <dbReference type="ARBA" id="ARBA00022630"/>
    </source>
</evidence>
<dbReference type="Proteomes" id="UP000228593">
    <property type="component" value="Unassembled WGS sequence"/>
</dbReference>
<reference evidence="10 11" key="1">
    <citation type="submission" date="2017-10" db="EMBL/GenBank/DDBJ databases">
        <title>Massilia psychrophilum sp. nov., a novel purple-pigmented bacterium isolated from Tianshan glacier, Xinjiang Municipality, China.</title>
        <authorList>
            <person name="Wang H."/>
        </authorList>
    </citation>
    <scope>NUCLEOTIDE SEQUENCE [LARGE SCALE GENOMIC DNA]</scope>
    <source>
        <strain evidence="10 11">JCM 30813</strain>
    </source>
</reference>
<feature type="binding site" evidence="6">
    <location>
        <begin position="183"/>
        <end position="190"/>
    </location>
    <ligand>
        <name>NAD(+)</name>
        <dbReference type="ChEBI" id="CHEBI:57540"/>
    </ligand>
</feature>
<dbReference type="InterPro" id="IPR001100">
    <property type="entry name" value="Pyr_nuc-diS_OxRdtase"/>
</dbReference>
<dbReference type="PANTHER" id="PTHR43014">
    <property type="entry name" value="MERCURIC REDUCTASE"/>
    <property type="match status" value="1"/>
</dbReference>
<comment type="similarity">
    <text evidence="1">Belongs to the class-I pyridine nucleotide-disulfide oxidoreductase family.</text>
</comment>
<evidence type="ECO:0000256" key="6">
    <source>
        <dbReference type="PIRSR" id="PIRSR000350-3"/>
    </source>
</evidence>
<evidence type="ECO:0000256" key="1">
    <source>
        <dbReference type="ARBA" id="ARBA00007532"/>
    </source>
</evidence>
<evidence type="ECO:0000256" key="4">
    <source>
        <dbReference type="ARBA" id="ARBA00023002"/>
    </source>
</evidence>
<dbReference type="GO" id="GO:0003955">
    <property type="term" value="F:NAD(P)H dehydrogenase (quinone) activity"/>
    <property type="evidence" value="ECO:0007669"/>
    <property type="project" value="TreeGrafter"/>
</dbReference>
<comment type="caution">
    <text evidence="10">The sequence shown here is derived from an EMBL/GenBank/DDBJ whole genome shotgun (WGS) entry which is preliminary data.</text>
</comment>
<dbReference type="InterPro" id="IPR004099">
    <property type="entry name" value="Pyr_nucl-diS_OxRdtase_dimer"/>
</dbReference>
<feature type="domain" description="FAD/NAD(P)-binding" evidence="9">
    <location>
        <begin position="8"/>
        <end position="328"/>
    </location>
</feature>
<dbReference type="PIRSF" id="PIRSF000350">
    <property type="entry name" value="Mercury_reductase_MerA"/>
    <property type="match status" value="1"/>
</dbReference>
<dbReference type="SUPFAM" id="SSF55424">
    <property type="entry name" value="FAD/NAD-linked reductases, dimerisation (C-terminal) domain"/>
    <property type="match status" value="1"/>
</dbReference>
<dbReference type="GO" id="GO:0050660">
    <property type="term" value="F:flavin adenine dinucleotide binding"/>
    <property type="evidence" value="ECO:0007669"/>
    <property type="project" value="TreeGrafter"/>
</dbReference>
<name>A0A2G8SVP6_9BURK</name>
<dbReference type="PANTHER" id="PTHR43014:SF2">
    <property type="entry name" value="MERCURIC REDUCTASE"/>
    <property type="match status" value="1"/>
</dbReference>
<keyword evidence="6" id="KW-0547">Nucleotide-binding</keyword>
<comment type="cofactor">
    <cofactor evidence="6">
        <name>FAD</name>
        <dbReference type="ChEBI" id="CHEBI:57692"/>
    </cofactor>
    <text evidence="6">Binds 1 FAD per subunit.</text>
</comment>
<dbReference type="SUPFAM" id="SSF51905">
    <property type="entry name" value="FAD/NAD(P)-binding domain"/>
    <property type="match status" value="1"/>
</dbReference>
<keyword evidence="3 6" id="KW-0274">FAD</keyword>
<dbReference type="Gene3D" id="3.30.390.30">
    <property type="match status" value="1"/>
</dbReference>
<feature type="binding site" evidence="6">
    <location>
        <position position="54"/>
    </location>
    <ligand>
        <name>FAD</name>
        <dbReference type="ChEBI" id="CHEBI:57692"/>
    </ligand>
</feature>
<dbReference type="InterPro" id="IPR023753">
    <property type="entry name" value="FAD/NAD-binding_dom"/>
</dbReference>
<feature type="active site" description="Proton acceptor" evidence="5">
    <location>
        <position position="448"/>
    </location>
</feature>
<dbReference type="PRINTS" id="PR00411">
    <property type="entry name" value="PNDRDTASEI"/>
</dbReference>
<dbReference type="InterPro" id="IPR016156">
    <property type="entry name" value="FAD/NAD-linked_Rdtase_dimer_sf"/>
</dbReference>
<evidence type="ECO:0000256" key="7">
    <source>
        <dbReference type="PIRSR" id="PIRSR000350-4"/>
    </source>
</evidence>
<dbReference type="AlphaFoldDB" id="A0A2G8SVP6"/>
<dbReference type="RefSeq" id="WP_099917946.1">
    <property type="nucleotide sequence ID" value="NZ_BMHS01000059.1"/>
</dbReference>
<dbReference type="EMBL" id="PDOB01000076">
    <property type="protein sequence ID" value="PIL37802.1"/>
    <property type="molecule type" value="Genomic_DNA"/>
</dbReference>
<dbReference type="Pfam" id="PF07992">
    <property type="entry name" value="Pyr_redox_2"/>
    <property type="match status" value="1"/>
</dbReference>
<feature type="disulfide bond" description="Redox-active" evidence="7">
    <location>
        <begin position="45"/>
        <end position="50"/>
    </location>
</feature>
<evidence type="ECO:0000259" key="9">
    <source>
        <dbReference type="Pfam" id="PF07992"/>
    </source>
</evidence>
<evidence type="ECO:0000313" key="11">
    <source>
        <dbReference type="Proteomes" id="UP000228593"/>
    </source>
</evidence>
<protein>
    <submittedName>
        <fullName evidence="10">Pyridine nucleotide-disulfide oxidoreductase</fullName>
    </submittedName>
</protein>
<accession>A0A2G8SVP6</accession>
<gene>
    <name evidence="10" type="ORF">CR103_21570</name>
</gene>
<evidence type="ECO:0000313" key="10">
    <source>
        <dbReference type="EMBL" id="PIL37802.1"/>
    </source>
</evidence>
<dbReference type="OrthoDB" id="178496at2"/>
<evidence type="ECO:0000259" key="8">
    <source>
        <dbReference type="Pfam" id="PF02852"/>
    </source>
</evidence>
<evidence type="ECO:0000256" key="3">
    <source>
        <dbReference type="ARBA" id="ARBA00022827"/>
    </source>
</evidence>
<keyword evidence="4" id="KW-0560">Oxidoreductase</keyword>
<keyword evidence="11" id="KW-1185">Reference proteome</keyword>
<feature type="domain" description="Pyridine nucleotide-disulphide oxidoreductase dimerisation" evidence="8">
    <location>
        <begin position="350"/>
        <end position="458"/>
    </location>
</feature>
<feature type="binding site" evidence="6">
    <location>
        <position position="316"/>
    </location>
    <ligand>
        <name>FAD</name>
        <dbReference type="ChEBI" id="CHEBI:57692"/>
    </ligand>
</feature>
<dbReference type="Pfam" id="PF02852">
    <property type="entry name" value="Pyr_redox_dim"/>
    <property type="match status" value="1"/>
</dbReference>
<keyword evidence="2" id="KW-0285">Flavoprotein</keyword>
<evidence type="ECO:0000256" key="5">
    <source>
        <dbReference type="PIRSR" id="PIRSR000350-2"/>
    </source>
</evidence>